<dbReference type="EMBL" id="LFJN01000011">
    <property type="protein sequence ID" value="KPI40914.1"/>
    <property type="molecule type" value="Genomic_DNA"/>
</dbReference>
<dbReference type="RefSeq" id="XP_018000877.1">
    <property type="nucleotide sequence ID" value="XM_018139356.1"/>
</dbReference>
<feature type="chain" id="PRO_5005873549" description="Phosphorylcholine phosphatase" evidence="1">
    <location>
        <begin position="20"/>
        <end position="353"/>
    </location>
</feature>
<comment type="caution">
    <text evidence="2">The sequence shown here is derived from an EMBL/GenBank/DDBJ whole genome shotgun (WGS) entry which is preliminary data.</text>
</comment>
<evidence type="ECO:0008006" key="4">
    <source>
        <dbReference type="Google" id="ProtNLM"/>
    </source>
</evidence>
<sequence length="353" mass="39261">MKTVTLSALWLALAELTRPAPVTTLSLWPTEAASALLAMIAANANKGNYACFDMDNTSYRYDLEESLLPYMENKGILTRDNLDPALKLIDFKDTEDFTESLYSYYNRLCEIDDLVCYPWVAQVWSGFALSELKTYVDEVMALNGTIQTKYWDGDEIVEDEVSTPKIFAGQVQLYNALMANGIDVYVITAASEELVRMVAADPKYGYNVKPENVIGVTTLLKNATSGELTTSRLQIEDGDYDEQANLDLIFGSYLWTPATWFSGKWAAILTYIDQWKKPILVGGDTPGSDGYMQFHGVDVSKGGIHLWINRSASAFEQLTEMISENSAGQAAANLEVTADKNWVVVCLPCTYLH</sequence>
<dbReference type="InterPro" id="IPR036412">
    <property type="entry name" value="HAD-like_sf"/>
</dbReference>
<evidence type="ECO:0000256" key="1">
    <source>
        <dbReference type="SAM" id="SignalP"/>
    </source>
</evidence>
<gene>
    <name evidence="2" type="ORF">AB675_10574</name>
</gene>
<dbReference type="SUPFAM" id="SSF56784">
    <property type="entry name" value="HAD-like"/>
    <property type="match status" value="1"/>
</dbReference>
<protein>
    <recommendedName>
        <fullName evidence="4">Phosphorylcholine phosphatase</fullName>
    </recommendedName>
</protein>
<keyword evidence="3" id="KW-1185">Reference proteome</keyword>
<name>A0A0N1HRJ4_9EURO</name>
<dbReference type="Gene3D" id="3.40.50.1000">
    <property type="entry name" value="HAD superfamily/HAD-like"/>
    <property type="match status" value="1"/>
</dbReference>
<dbReference type="OrthoDB" id="4151593at2759"/>
<feature type="signal peptide" evidence="1">
    <location>
        <begin position="1"/>
        <end position="19"/>
    </location>
</feature>
<dbReference type="GeneID" id="28731236"/>
<reference evidence="2 3" key="1">
    <citation type="submission" date="2015-06" db="EMBL/GenBank/DDBJ databases">
        <title>Draft genome of the ant-associated black yeast Phialophora attae CBS 131958.</title>
        <authorList>
            <person name="Moreno L.F."/>
            <person name="Stielow B.J."/>
            <person name="de Hoog S."/>
            <person name="Vicente V.A."/>
            <person name="Weiss V.A."/>
            <person name="de Vries M."/>
            <person name="Cruz L.M."/>
            <person name="Souza E.M."/>
        </authorList>
    </citation>
    <scope>NUCLEOTIDE SEQUENCE [LARGE SCALE GENOMIC DNA]</scope>
    <source>
        <strain evidence="2 3">CBS 131958</strain>
    </source>
</reference>
<organism evidence="2 3">
    <name type="scientific">Cyphellophora attinorum</name>
    <dbReference type="NCBI Taxonomy" id="1664694"/>
    <lineage>
        <taxon>Eukaryota</taxon>
        <taxon>Fungi</taxon>
        <taxon>Dikarya</taxon>
        <taxon>Ascomycota</taxon>
        <taxon>Pezizomycotina</taxon>
        <taxon>Eurotiomycetes</taxon>
        <taxon>Chaetothyriomycetidae</taxon>
        <taxon>Chaetothyriales</taxon>
        <taxon>Cyphellophoraceae</taxon>
        <taxon>Cyphellophora</taxon>
    </lineage>
</organism>
<dbReference type="VEuPathDB" id="FungiDB:AB675_10574"/>
<dbReference type="Gene3D" id="1.20.1440.310">
    <property type="match status" value="1"/>
</dbReference>
<dbReference type="Proteomes" id="UP000038010">
    <property type="component" value="Unassembled WGS sequence"/>
</dbReference>
<evidence type="ECO:0000313" key="2">
    <source>
        <dbReference type="EMBL" id="KPI40914.1"/>
    </source>
</evidence>
<dbReference type="AlphaFoldDB" id="A0A0N1HRJ4"/>
<proteinExistence type="predicted"/>
<dbReference type="InterPro" id="IPR023214">
    <property type="entry name" value="HAD_sf"/>
</dbReference>
<evidence type="ECO:0000313" key="3">
    <source>
        <dbReference type="Proteomes" id="UP000038010"/>
    </source>
</evidence>
<dbReference type="PANTHER" id="PTHR43344">
    <property type="entry name" value="PHOSPHOSERINE PHOSPHATASE"/>
    <property type="match status" value="1"/>
</dbReference>
<accession>A0A0N1HRJ4</accession>
<keyword evidence="1" id="KW-0732">Signal</keyword>
<dbReference type="InterPro" id="IPR050582">
    <property type="entry name" value="HAD-like_SerB"/>
</dbReference>